<dbReference type="GO" id="GO:0016020">
    <property type="term" value="C:membrane"/>
    <property type="evidence" value="ECO:0007669"/>
    <property type="project" value="UniProtKB-SubCell"/>
</dbReference>
<keyword evidence="11 12" id="KW-0472">Membrane</keyword>
<dbReference type="AlphaFoldDB" id="A0A1H6B4C6"/>
<dbReference type="InterPro" id="IPR050736">
    <property type="entry name" value="Sensor_HK_Regulatory"/>
</dbReference>
<dbReference type="GO" id="GO:0000155">
    <property type="term" value="F:phosphorelay sensor kinase activity"/>
    <property type="evidence" value="ECO:0007669"/>
    <property type="project" value="InterPro"/>
</dbReference>
<accession>A0A1H6B4C6</accession>
<feature type="transmembrane region" description="Helical" evidence="12">
    <location>
        <begin position="36"/>
        <end position="54"/>
    </location>
</feature>
<dbReference type="InterPro" id="IPR005467">
    <property type="entry name" value="His_kinase_dom"/>
</dbReference>
<evidence type="ECO:0000256" key="2">
    <source>
        <dbReference type="ARBA" id="ARBA00004141"/>
    </source>
</evidence>
<keyword evidence="15" id="KW-1185">Reference proteome</keyword>
<feature type="transmembrane region" description="Helical" evidence="12">
    <location>
        <begin position="479"/>
        <end position="503"/>
    </location>
</feature>
<keyword evidence="10" id="KW-0902">Two-component regulatory system</keyword>
<dbReference type="PRINTS" id="PR00344">
    <property type="entry name" value="BCTRLSENSOR"/>
</dbReference>
<sequence>MNSSLLFVLVIIYLGLLFFIAHFAEKRKSNFLVNNPYVYALSLAVYCSAWTYYGSIGVAANQGLEYMAIYIGPIIIIPSWIFINSKIIKISRVNKISSIADFIALRYGNSRSLSALVAIVCMIAIIPYIGLQIKAISETFHLITETHQSSNIFFDSATYVVLIIALFSSYYGTKYVDASEKRLGIISAVALESFLKLIFFVILGLFVVYGVFNGFGDIYTQAEKLPDFASKNTINGLEGGFNWFLMSMLSMSAIFLLPRQFHTAIVENRKEKHLKTAIWLFPLYLLIFNFFVFPIAWGGKVLFFGKNVNPELYSILIPQKFENTAISVMVFFGGLSACISMIIISSISLSIMLSNNIIIPYGWLNKFKVHSEKDNTKNIVNIRKISIFLLIISAFIFYKYLILSKSLYSVGLFSFVLIAQLAPAFFGAIFWRRGTYAGSVSGIIAGVAICFFSLFLPSFSEHFLLSNFYNSSFFSFFNIPYLSSISQIFFWSILINAFLFLLVSTNTISTYRERNYAEIYADIDDYIQNHENSYIWKGTANISDIQKILVRFLGDKKAAQALKIFNLKYNISDENDTADSRFIKFSENLLSGRIGTASAKILIEGVAKEEKITLPEVLKILEESKENITINKQLSEQSHQLIKLSDDLQNANEHLIVKDQQKDEFLDSVAHELRTPLTAIRATGEILLDDDMPADLKRDFLENIISESDRLAEIINDILYLDKLETGNIPMKIEENNIIETFHKSVKPLFHLFEQRNLHHSEVNLLQAENFRYDEQRMIQVFQNILGNALKFTNEQGMIQTKFQVKNNYLEISIFNTGKIIPEEDLEFVFEKFYQSKNQNLRKPVGSGLGLAICKKIMLAQNGNIKVKNKEIGVIFDIYLPIKGSINELEEFNKNIRM</sequence>
<evidence type="ECO:0000256" key="10">
    <source>
        <dbReference type="ARBA" id="ARBA00023012"/>
    </source>
</evidence>
<name>A0A1H6B4C6_9FLAO</name>
<dbReference type="InterPro" id="IPR036097">
    <property type="entry name" value="HisK_dim/P_sf"/>
</dbReference>
<feature type="transmembrane region" description="Helical" evidence="12">
    <location>
        <begin position="240"/>
        <end position="257"/>
    </location>
</feature>
<dbReference type="EMBL" id="FNUS01000007">
    <property type="protein sequence ID" value="SEG55394.1"/>
    <property type="molecule type" value="Genomic_DNA"/>
</dbReference>
<dbReference type="Pfam" id="PF02518">
    <property type="entry name" value="HATPase_c"/>
    <property type="match status" value="1"/>
</dbReference>
<proteinExistence type="inferred from homology"/>
<dbReference type="CDD" id="cd00082">
    <property type="entry name" value="HisKA"/>
    <property type="match status" value="1"/>
</dbReference>
<feature type="transmembrane region" description="Helical" evidence="12">
    <location>
        <begin position="6"/>
        <end position="24"/>
    </location>
</feature>
<feature type="transmembrane region" description="Helical" evidence="12">
    <location>
        <begin position="151"/>
        <end position="171"/>
    </location>
</feature>
<comment type="similarity">
    <text evidence="3">Belongs to the sodium:solute symporter (SSF) (TC 2.A.21) family.</text>
</comment>
<dbReference type="SUPFAM" id="SSF55874">
    <property type="entry name" value="ATPase domain of HSP90 chaperone/DNA topoisomerase II/histidine kinase"/>
    <property type="match status" value="1"/>
</dbReference>
<dbReference type="Gene3D" id="1.20.1730.10">
    <property type="entry name" value="Sodium/glucose cotransporter"/>
    <property type="match status" value="1"/>
</dbReference>
<dbReference type="OrthoDB" id="9764438at2"/>
<evidence type="ECO:0000256" key="3">
    <source>
        <dbReference type="ARBA" id="ARBA00006434"/>
    </source>
</evidence>
<evidence type="ECO:0000256" key="8">
    <source>
        <dbReference type="ARBA" id="ARBA00022777"/>
    </source>
</evidence>
<evidence type="ECO:0000313" key="14">
    <source>
        <dbReference type="EMBL" id="SEG55394.1"/>
    </source>
</evidence>
<feature type="transmembrane region" description="Helical" evidence="12">
    <location>
        <begin position="183"/>
        <end position="212"/>
    </location>
</feature>
<protein>
    <recommendedName>
        <fullName evidence="4">histidine kinase</fullName>
        <ecNumber evidence="4">2.7.13.3</ecNumber>
    </recommendedName>
</protein>
<comment type="catalytic activity">
    <reaction evidence="1">
        <text>ATP + protein L-histidine = ADP + protein N-phospho-L-histidine.</text>
        <dbReference type="EC" id="2.7.13.3"/>
    </reaction>
</comment>
<dbReference type="CDD" id="cd10322">
    <property type="entry name" value="SLC5sbd"/>
    <property type="match status" value="1"/>
</dbReference>
<evidence type="ECO:0000256" key="7">
    <source>
        <dbReference type="ARBA" id="ARBA00022692"/>
    </source>
</evidence>
<dbReference type="SMART" id="SM00388">
    <property type="entry name" value="HisKA"/>
    <property type="match status" value="1"/>
</dbReference>
<dbReference type="GO" id="GO:0022857">
    <property type="term" value="F:transmembrane transporter activity"/>
    <property type="evidence" value="ECO:0007669"/>
    <property type="project" value="InterPro"/>
</dbReference>
<evidence type="ECO:0000313" key="15">
    <source>
        <dbReference type="Proteomes" id="UP000236738"/>
    </source>
</evidence>
<feature type="transmembrane region" description="Helical" evidence="12">
    <location>
        <begin position="331"/>
        <end position="364"/>
    </location>
</feature>
<feature type="transmembrane region" description="Helical" evidence="12">
    <location>
        <begin position="278"/>
        <end position="297"/>
    </location>
</feature>
<dbReference type="Proteomes" id="UP000236738">
    <property type="component" value="Unassembled WGS sequence"/>
</dbReference>
<evidence type="ECO:0000256" key="12">
    <source>
        <dbReference type="SAM" id="Phobius"/>
    </source>
</evidence>
<dbReference type="InterPro" id="IPR001734">
    <property type="entry name" value="Na/solute_symporter"/>
</dbReference>
<dbReference type="PANTHER" id="PTHR43711">
    <property type="entry name" value="TWO-COMPONENT HISTIDINE KINASE"/>
    <property type="match status" value="1"/>
</dbReference>
<evidence type="ECO:0000256" key="6">
    <source>
        <dbReference type="ARBA" id="ARBA00022679"/>
    </source>
</evidence>
<keyword evidence="7 12" id="KW-0812">Transmembrane</keyword>
<dbReference type="SUPFAM" id="SSF47384">
    <property type="entry name" value="Homodimeric domain of signal transducing histidine kinase"/>
    <property type="match status" value="1"/>
</dbReference>
<organism evidence="14 15">
    <name type="scientific">Halpernia humi</name>
    <dbReference type="NCBI Taxonomy" id="493375"/>
    <lineage>
        <taxon>Bacteria</taxon>
        <taxon>Pseudomonadati</taxon>
        <taxon>Bacteroidota</taxon>
        <taxon>Flavobacteriia</taxon>
        <taxon>Flavobacteriales</taxon>
        <taxon>Weeksellaceae</taxon>
        <taxon>Chryseobacterium group</taxon>
        <taxon>Halpernia</taxon>
    </lineage>
</organism>
<evidence type="ECO:0000259" key="13">
    <source>
        <dbReference type="PROSITE" id="PS50109"/>
    </source>
</evidence>
<dbReference type="Gene3D" id="3.30.565.10">
    <property type="entry name" value="Histidine kinase-like ATPase, C-terminal domain"/>
    <property type="match status" value="1"/>
</dbReference>
<evidence type="ECO:0000256" key="9">
    <source>
        <dbReference type="ARBA" id="ARBA00022989"/>
    </source>
</evidence>
<dbReference type="Gene3D" id="1.10.287.130">
    <property type="match status" value="1"/>
</dbReference>
<feature type="transmembrane region" description="Helical" evidence="12">
    <location>
        <begin position="408"/>
        <end position="431"/>
    </location>
</feature>
<keyword evidence="5" id="KW-0597">Phosphoprotein</keyword>
<keyword evidence="6" id="KW-0808">Transferase</keyword>
<dbReference type="InterPro" id="IPR036890">
    <property type="entry name" value="HATPase_C_sf"/>
</dbReference>
<evidence type="ECO:0000256" key="11">
    <source>
        <dbReference type="ARBA" id="ARBA00023136"/>
    </source>
</evidence>
<dbReference type="PROSITE" id="PS50283">
    <property type="entry name" value="NA_SOLUT_SYMP_3"/>
    <property type="match status" value="1"/>
</dbReference>
<dbReference type="Pfam" id="PF00512">
    <property type="entry name" value="HisKA"/>
    <property type="match status" value="1"/>
</dbReference>
<dbReference type="InterPro" id="IPR003661">
    <property type="entry name" value="HisK_dim/P_dom"/>
</dbReference>
<dbReference type="InterPro" id="IPR004358">
    <property type="entry name" value="Sig_transdc_His_kin-like_C"/>
</dbReference>
<dbReference type="PANTHER" id="PTHR43711:SF26">
    <property type="entry name" value="SENSOR HISTIDINE KINASE RCSC"/>
    <property type="match status" value="1"/>
</dbReference>
<comment type="subcellular location">
    <subcellularLocation>
        <location evidence="2">Membrane</location>
        <topology evidence="2">Multi-pass membrane protein</topology>
    </subcellularLocation>
</comment>
<feature type="transmembrane region" description="Helical" evidence="12">
    <location>
        <begin position="385"/>
        <end position="402"/>
    </location>
</feature>
<dbReference type="RefSeq" id="WP_103914544.1">
    <property type="nucleotide sequence ID" value="NZ_FNUS01000007.1"/>
</dbReference>
<evidence type="ECO:0000256" key="1">
    <source>
        <dbReference type="ARBA" id="ARBA00000085"/>
    </source>
</evidence>
<dbReference type="InterPro" id="IPR038377">
    <property type="entry name" value="Na/Glc_symporter_sf"/>
</dbReference>
<keyword evidence="9 12" id="KW-1133">Transmembrane helix</keyword>
<reference evidence="15" key="1">
    <citation type="submission" date="2016-10" db="EMBL/GenBank/DDBJ databases">
        <authorList>
            <person name="Varghese N."/>
            <person name="Submissions S."/>
        </authorList>
    </citation>
    <scope>NUCLEOTIDE SEQUENCE [LARGE SCALE GENOMIC DNA]</scope>
    <source>
        <strain evidence="15">DSM 21580</strain>
    </source>
</reference>
<feature type="transmembrane region" description="Helical" evidence="12">
    <location>
        <begin position="438"/>
        <end position="459"/>
    </location>
</feature>
<gene>
    <name evidence="14" type="ORF">SAMN05421847_2700</name>
</gene>
<feature type="transmembrane region" description="Helical" evidence="12">
    <location>
        <begin position="113"/>
        <end position="131"/>
    </location>
</feature>
<keyword evidence="8" id="KW-0418">Kinase</keyword>
<dbReference type="SMART" id="SM00387">
    <property type="entry name" value="HATPase_c"/>
    <property type="match status" value="1"/>
</dbReference>
<dbReference type="PROSITE" id="PS50109">
    <property type="entry name" value="HIS_KIN"/>
    <property type="match status" value="1"/>
</dbReference>
<feature type="domain" description="Histidine kinase" evidence="13">
    <location>
        <begin position="668"/>
        <end position="884"/>
    </location>
</feature>
<dbReference type="EC" id="2.7.13.3" evidence="4"/>
<evidence type="ECO:0000256" key="5">
    <source>
        <dbReference type="ARBA" id="ARBA00022553"/>
    </source>
</evidence>
<evidence type="ECO:0000256" key="4">
    <source>
        <dbReference type="ARBA" id="ARBA00012438"/>
    </source>
</evidence>
<dbReference type="InterPro" id="IPR003594">
    <property type="entry name" value="HATPase_dom"/>
</dbReference>
<feature type="transmembrane region" description="Helical" evidence="12">
    <location>
        <begin position="66"/>
        <end position="83"/>
    </location>
</feature>